<keyword evidence="3 6" id="KW-0645">Protease</keyword>
<dbReference type="RefSeq" id="WP_170036292.1">
    <property type="nucleotide sequence ID" value="NZ_JABDTL010000002.1"/>
</dbReference>
<dbReference type="EMBL" id="JACHIA010000003">
    <property type="protein sequence ID" value="MBB6069656.1"/>
    <property type="molecule type" value="Genomic_DNA"/>
</dbReference>
<dbReference type="GO" id="GO:0006508">
    <property type="term" value="P:proteolysis"/>
    <property type="evidence" value="ECO:0007669"/>
    <property type="project" value="UniProtKB-KW"/>
</dbReference>
<protein>
    <recommendedName>
        <fullName evidence="6 7">Methionine aminopeptidase</fullName>
        <shortName evidence="6">MAP</shortName>
        <shortName evidence="6">MetAP</shortName>
        <ecNumber evidence="6 7">3.4.11.18</ecNumber>
    </recommendedName>
    <alternativeName>
        <fullName evidence="6">Peptidase M</fullName>
    </alternativeName>
</protein>
<proteinExistence type="inferred from homology"/>
<evidence type="ECO:0000313" key="9">
    <source>
        <dbReference type="EMBL" id="MBB6069656.1"/>
    </source>
</evidence>
<dbReference type="GO" id="GO:0070006">
    <property type="term" value="F:metalloaminopeptidase activity"/>
    <property type="evidence" value="ECO:0007669"/>
    <property type="project" value="UniProtKB-UniRule"/>
</dbReference>
<keyword evidence="10" id="KW-1185">Reference proteome</keyword>
<evidence type="ECO:0000256" key="2">
    <source>
        <dbReference type="ARBA" id="ARBA00022438"/>
    </source>
</evidence>
<evidence type="ECO:0000256" key="4">
    <source>
        <dbReference type="ARBA" id="ARBA00022723"/>
    </source>
</evidence>
<dbReference type="PRINTS" id="PR00599">
    <property type="entry name" value="MAPEPTIDASE"/>
</dbReference>
<feature type="binding site" evidence="6">
    <location>
        <position position="167"/>
    </location>
    <ligand>
        <name>a divalent metal cation</name>
        <dbReference type="ChEBI" id="CHEBI:60240"/>
        <label>2</label>
        <note>catalytic</note>
    </ligand>
</feature>
<organism evidence="9 10">
    <name type="scientific">Longimicrobium terrae</name>
    <dbReference type="NCBI Taxonomy" id="1639882"/>
    <lineage>
        <taxon>Bacteria</taxon>
        <taxon>Pseudomonadati</taxon>
        <taxon>Gemmatimonadota</taxon>
        <taxon>Longimicrobiia</taxon>
        <taxon>Longimicrobiales</taxon>
        <taxon>Longimicrobiaceae</taxon>
        <taxon>Longimicrobium</taxon>
    </lineage>
</organism>
<comment type="catalytic activity">
    <reaction evidence="6 7">
        <text>Release of N-terminal amino acids, preferentially methionine, from peptides and arylamides.</text>
        <dbReference type="EC" id="3.4.11.18"/>
    </reaction>
</comment>
<dbReference type="InterPro" id="IPR000994">
    <property type="entry name" value="Pept_M24"/>
</dbReference>
<dbReference type="InterPro" id="IPR001714">
    <property type="entry name" value="Pept_M24_MAP"/>
</dbReference>
<feature type="binding site" evidence="6">
    <location>
        <position position="104"/>
    </location>
    <ligand>
        <name>a divalent metal cation</name>
        <dbReference type="ChEBI" id="CHEBI:60240"/>
        <label>1</label>
    </ligand>
</feature>
<keyword evidence="5 6" id="KW-0378">Hydrolase</keyword>
<dbReference type="EC" id="3.4.11.18" evidence="6 7"/>
<feature type="binding site" evidence="6">
    <location>
        <position position="76"/>
    </location>
    <ligand>
        <name>substrate</name>
    </ligand>
</feature>
<comment type="function">
    <text evidence="1 6">Removes the N-terminal methionine from nascent proteins. The N-terminal methionine is often cleaved when the second residue in the primary sequence is small and uncharged (Met-Ala-, Cys, Gly, Pro, Ser, Thr, or Val). Requires deformylation of the N(alpha)-formylated initiator methionine before it can be hydrolyzed.</text>
</comment>
<evidence type="ECO:0000313" key="10">
    <source>
        <dbReference type="Proteomes" id="UP000582837"/>
    </source>
</evidence>
<evidence type="ECO:0000256" key="5">
    <source>
        <dbReference type="ARBA" id="ARBA00022801"/>
    </source>
</evidence>
<dbReference type="GO" id="GO:0046872">
    <property type="term" value="F:metal ion binding"/>
    <property type="evidence" value="ECO:0007669"/>
    <property type="project" value="UniProtKB-UniRule"/>
</dbReference>
<feature type="binding site" evidence="6">
    <location>
        <position position="200"/>
    </location>
    <ligand>
        <name>a divalent metal cation</name>
        <dbReference type="ChEBI" id="CHEBI:60240"/>
        <label>2</label>
        <note>catalytic</note>
    </ligand>
</feature>
<accession>A0A841GX97</accession>
<dbReference type="InterPro" id="IPR002467">
    <property type="entry name" value="Pept_M24A_MAP1"/>
</dbReference>
<dbReference type="Pfam" id="PF00557">
    <property type="entry name" value="Peptidase_M24"/>
    <property type="match status" value="1"/>
</dbReference>
<name>A0A841GX97_9BACT</name>
<feature type="binding site" evidence="6">
    <location>
        <position position="231"/>
    </location>
    <ligand>
        <name>a divalent metal cation</name>
        <dbReference type="ChEBI" id="CHEBI:60240"/>
        <label>1</label>
    </ligand>
</feature>
<dbReference type="GO" id="GO:0004239">
    <property type="term" value="F:initiator methionyl aminopeptidase activity"/>
    <property type="evidence" value="ECO:0007669"/>
    <property type="project" value="UniProtKB-UniRule"/>
</dbReference>
<evidence type="ECO:0000259" key="8">
    <source>
        <dbReference type="Pfam" id="PF00557"/>
    </source>
</evidence>
<comment type="caution">
    <text evidence="9">The sequence shown here is derived from an EMBL/GenBank/DDBJ whole genome shotgun (WGS) entry which is preliminary data.</text>
</comment>
<comment type="cofactor">
    <cofactor evidence="6">
        <name>Co(2+)</name>
        <dbReference type="ChEBI" id="CHEBI:48828"/>
    </cofactor>
    <cofactor evidence="6">
        <name>Zn(2+)</name>
        <dbReference type="ChEBI" id="CHEBI:29105"/>
    </cofactor>
    <cofactor evidence="6">
        <name>Mn(2+)</name>
        <dbReference type="ChEBI" id="CHEBI:29035"/>
    </cofactor>
    <cofactor evidence="6">
        <name>Fe(2+)</name>
        <dbReference type="ChEBI" id="CHEBI:29033"/>
    </cofactor>
    <text evidence="6">Binds 2 divalent metal cations per subunit. Has a high-affinity and a low affinity metal-binding site. The true nature of the physiological cofactor is under debate. The enzyme is active with cobalt, zinc, manganese or divalent iron ions. Most likely, methionine aminopeptidases function as mononuclear Fe(2+)-metalloproteases under physiological conditions, and the catalytically relevant metal-binding site has been assigned to the histidine-containing high-affinity site.</text>
</comment>
<evidence type="ECO:0000256" key="1">
    <source>
        <dbReference type="ARBA" id="ARBA00002521"/>
    </source>
</evidence>
<feature type="binding site" evidence="6">
    <location>
        <position position="104"/>
    </location>
    <ligand>
        <name>a divalent metal cation</name>
        <dbReference type="ChEBI" id="CHEBI:60240"/>
        <label>2</label>
        <note>catalytic</note>
    </ligand>
</feature>
<comment type="subunit">
    <text evidence="6">Monomer.</text>
</comment>
<feature type="binding site" evidence="6">
    <location>
        <position position="231"/>
    </location>
    <ligand>
        <name>a divalent metal cation</name>
        <dbReference type="ChEBI" id="CHEBI:60240"/>
        <label>2</label>
        <note>catalytic</note>
    </ligand>
</feature>
<dbReference type="Proteomes" id="UP000582837">
    <property type="component" value="Unassembled WGS sequence"/>
</dbReference>
<dbReference type="HAMAP" id="MF_01974">
    <property type="entry name" value="MetAP_1"/>
    <property type="match status" value="1"/>
</dbReference>
<gene>
    <name evidence="6" type="primary">map</name>
    <name evidence="9" type="ORF">HNQ61_001273</name>
</gene>
<dbReference type="NCBIfam" id="TIGR00500">
    <property type="entry name" value="met_pdase_I"/>
    <property type="match status" value="1"/>
</dbReference>
<evidence type="ECO:0000256" key="3">
    <source>
        <dbReference type="ARBA" id="ARBA00022670"/>
    </source>
</evidence>
<sequence length="247" mass="26046">MSIETETELQGLRRAGHVVALTLRAMREAVREGITTGELDEVAARVMAEHGARPAPKMVYGFPGSTCISVNDEAVHGIPGARRLEKGDVVTLDVTLELDGYFSDAAITVGVAPVAETARRLIVAAEAAFHAGAKAARAGGRLSAVGAAVEAEVERRGFRVLRDLCGHGIGRAIHEEPQVVNHALRGDRTVLTDGLVIALEPVIAASTRRTRETGDGWTISTADGGLSAHFEHTIVITRGRPLLLTAA</sequence>
<dbReference type="Gene3D" id="3.90.230.10">
    <property type="entry name" value="Creatinase/methionine aminopeptidase superfamily"/>
    <property type="match status" value="1"/>
</dbReference>
<evidence type="ECO:0000256" key="6">
    <source>
        <dbReference type="HAMAP-Rule" id="MF_01974"/>
    </source>
</evidence>
<evidence type="ECO:0000256" key="7">
    <source>
        <dbReference type="RuleBase" id="RU003653"/>
    </source>
</evidence>
<dbReference type="PANTHER" id="PTHR43330">
    <property type="entry name" value="METHIONINE AMINOPEPTIDASE"/>
    <property type="match status" value="1"/>
</dbReference>
<dbReference type="PANTHER" id="PTHR43330:SF13">
    <property type="entry name" value="METHIONINE AMINOPEPTIDASE 2"/>
    <property type="match status" value="1"/>
</dbReference>
<dbReference type="CDD" id="cd01086">
    <property type="entry name" value="MetAP1"/>
    <property type="match status" value="1"/>
</dbReference>
<feature type="domain" description="Peptidase M24" evidence="8">
    <location>
        <begin position="11"/>
        <end position="237"/>
    </location>
</feature>
<keyword evidence="2 6" id="KW-0031">Aminopeptidase</keyword>
<dbReference type="InterPro" id="IPR036005">
    <property type="entry name" value="Creatinase/aminopeptidase-like"/>
</dbReference>
<feature type="binding site" evidence="6">
    <location>
        <position position="174"/>
    </location>
    <ligand>
        <name>substrate</name>
    </ligand>
</feature>
<keyword evidence="4 6" id="KW-0479">Metal-binding</keyword>
<feature type="binding site" evidence="6">
    <location>
        <position position="93"/>
    </location>
    <ligand>
        <name>a divalent metal cation</name>
        <dbReference type="ChEBI" id="CHEBI:60240"/>
        <label>1</label>
    </ligand>
</feature>
<reference evidence="9 10" key="1">
    <citation type="submission" date="2020-08" db="EMBL/GenBank/DDBJ databases">
        <title>Genomic Encyclopedia of Type Strains, Phase IV (KMG-IV): sequencing the most valuable type-strain genomes for metagenomic binning, comparative biology and taxonomic classification.</title>
        <authorList>
            <person name="Goeker M."/>
        </authorList>
    </citation>
    <scope>NUCLEOTIDE SEQUENCE [LARGE SCALE GENOMIC DNA]</scope>
    <source>
        <strain evidence="9 10">DSM 29007</strain>
    </source>
</reference>
<dbReference type="AlphaFoldDB" id="A0A841GX97"/>
<dbReference type="SUPFAM" id="SSF55920">
    <property type="entry name" value="Creatinase/aminopeptidase"/>
    <property type="match status" value="1"/>
</dbReference>
<comment type="similarity">
    <text evidence="6">Belongs to the peptidase M24A family. Methionine aminopeptidase type 1 subfamily.</text>
</comment>